<dbReference type="PANTHER" id="PTHR33515">
    <property type="entry name" value="RIBOSOME-BINDING FACTOR A, CHLOROPLASTIC-RELATED"/>
    <property type="match status" value="1"/>
</dbReference>
<dbReference type="Proteomes" id="UP000189956">
    <property type="component" value="Unassembled WGS sequence"/>
</dbReference>
<name>A0A0A2EU52_PORCN</name>
<dbReference type="GO" id="GO:0043024">
    <property type="term" value="F:ribosomal small subunit binding"/>
    <property type="evidence" value="ECO:0007669"/>
    <property type="project" value="TreeGrafter"/>
</dbReference>
<dbReference type="SUPFAM" id="SSF89919">
    <property type="entry name" value="Ribosome-binding factor A, RbfA"/>
    <property type="match status" value="1"/>
</dbReference>
<dbReference type="Gene3D" id="3.30.300.20">
    <property type="match status" value="1"/>
</dbReference>
<dbReference type="EMBL" id="FUWL01000005">
    <property type="protein sequence ID" value="SJZ40140.1"/>
    <property type="molecule type" value="Genomic_DNA"/>
</dbReference>
<dbReference type="InterPro" id="IPR000238">
    <property type="entry name" value="RbfA"/>
</dbReference>
<dbReference type="EMBL" id="JQJD01000010">
    <property type="protein sequence ID" value="KGN82428.1"/>
    <property type="molecule type" value="Genomic_DNA"/>
</dbReference>
<comment type="subunit">
    <text evidence="2">Monomer. Binds 30S ribosomal subunits, but not 50S ribosomal subunits or 70S ribosomes.</text>
</comment>
<evidence type="ECO:0000256" key="2">
    <source>
        <dbReference type="HAMAP-Rule" id="MF_00003"/>
    </source>
</evidence>
<reference evidence="4 6" key="2">
    <citation type="submission" date="2017-02" db="EMBL/GenBank/DDBJ databases">
        <authorList>
            <person name="Peterson S.W."/>
        </authorList>
    </citation>
    <scope>NUCLEOTIDE SEQUENCE [LARGE SCALE GENOMIC DNA]</scope>
    <source>
        <strain evidence="4 6">ATCC 700135</strain>
    </source>
</reference>
<dbReference type="STRING" id="36874.HQ34_04780"/>
<evidence type="ECO:0000313" key="5">
    <source>
        <dbReference type="Proteomes" id="UP000030125"/>
    </source>
</evidence>
<reference evidence="3 5" key="1">
    <citation type="submission" date="2014-08" db="EMBL/GenBank/DDBJ databases">
        <title>Porphyromonas cangingivalis strain:COT-109_OH1386 Genome sequencing.</title>
        <authorList>
            <person name="Wallis C."/>
            <person name="Deusch O."/>
            <person name="O'Flynn C."/>
            <person name="Davis I."/>
            <person name="Jospin G."/>
            <person name="Darling A.E."/>
            <person name="Coil D.A."/>
            <person name="Alexiev A."/>
            <person name="Horsfall A."/>
            <person name="Kirkwood N."/>
            <person name="Harris S."/>
            <person name="Eisen J.A."/>
        </authorList>
    </citation>
    <scope>NUCLEOTIDE SEQUENCE [LARGE SCALE GENOMIC DNA]</scope>
    <source>
        <strain evidence="5">COT-109 OH1386</strain>
        <strain evidence="3">COT-109_OH1386</strain>
    </source>
</reference>
<dbReference type="GO" id="GO:0030490">
    <property type="term" value="P:maturation of SSU-rRNA"/>
    <property type="evidence" value="ECO:0007669"/>
    <property type="project" value="UniProtKB-UniRule"/>
</dbReference>
<dbReference type="OrthoDB" id="9811910at2"/>
<dbReference type="AlphaFoldDB" id="A0A0A2EU52"/>
<comment type="function">
    <text evidence="2">One of several proteins that assist in the late maturation steps of the functional core of the 30S ribosomal subunit. Associates with free 30S ribosomal subunits (but not with 30S subunits that are part of 70S ribosomes or polysomes). Required for efficient processing of 16S rRNA. May interact with the 5'-terminal helix region of 16S rRNA.</text>
</comment>
<sequence length="123" mass="14092">MDSLRTTKISRLLQKELGELFRLETQKMRGMMISVTEVRVSPDLSIARVYLSIFPEDNSKAVIKAIQERAATVRFDLGKQVGSQLRKIPELIFHLDTSISYAERIDELLRQNPTSPVSEDEEQ</sequence>
<evidence type="ECO:0000256" key="1">
    <source>
        <dbReference type="ARBA" id="ARBA00022517"/>
    </source>
</evidence>
<dbReference type="HAMAP" id="MF_00003">
    <property type="entry name" value="RbfA"/>
    <property type="match status" value="1"/>
</dbReference>
<protein>
    <recommendedName>
        <fullName evidence="2">Ribosome-binding factor A</fullName>
    </recommendedName>
</protein>
<dbReference type="GO" id="GO:0005829">
    <property type="term" value="C:cytosol"/>
    <property type="evidence" value="ECO:0007669"/>
    <property type="project" value="TreeGrafter"/>
</dbReference>
<keyword evidence="5" id="KW-1185">Reference proteome</keyword>
<gene>
    <name evidence="2" type="primary">rbfA</name>
    <name evidence="3" type="ORF">HQ35_02405</name>
    <name evidence="4" type="ORF">SAMN02745205_00662</name>
</gene>
<dbReference type="Proteomes" id="UP000030125">
    <property type="component" value="Unassembled WGS sequence"/>
</dbReference>
<keyword evidence="1 2" id="KW-0690">Ribosome biogenesis</keyword>
<dbReference type="eggNOG" id="COG0858">
    <property type="taxonomic scope" value="Bacteria"/>
</dbReference>
<accession>A0A0A2EU52</accession>
<dbReference type="InterPro" id="IPR015946">
    <property type="entry name" value="KH_dom-like_a/b"/>
</dbReference>
<proteinExistence type="inferred from homology"/>
<dbReference type="PANTHER" id="PTHR33515:SF1">
    <property type="entry name" value="RIBOSOME-BINDING FACTOR A, CHLOROPLASTIC-RELATED"/>
    <property type="match status" value="1"/>
</dbReference>
<evidence type="ECO:0000313" key="4">
    <source>
        <dbReference type="EMBL" id="SJZ40140.1"/>
    </source>
</evidence>
<dbReference type="InterPro" id="IPR023799">
    <property type="entry name" value="RbfA_dom_sf"/>
</dbReference>
<dbReference type="Pfam" id="PF02033">
    <property type="entry name" value="RBFA"/>
    <property type="match status" value="1"/>
</dbReference>
<dbReference type="RefSeq" id="WP_036850669.1">
    <property type="nucleotide sequence ID" value="NZ_FUWL01000005.1"/>
</dbReference>
<comment type="subcellular location">
    <subcellularLocation>
        <location evidence="2">Cytoplasm</location>
    </subcellularLocation>
</comment>
<evidence type="ECO:0000313" key="3">
    <source>
        <dbReference type="EMBL" id="KGN82428.1"/>
    </source>
</evidence>
<comment type="similarity">
    <text evidence="2">Belongs to the RbfA family.</text>
</comment>
<keyword evidence="2" id="KW-0963">Cytoplasm</keyword>
<organism evidence="3 5">
    <name type="scientific">Porphyromonas cangingivalis</name>
    <dbReference type="NCBI Taxonomy" id="36874"/>
    <lineage>
        <taxon>Bacteria</taxon>
        <taxon>Pseudomonadati</taxon>
        <taxon>Bacteroidota</taxon>
        <taxon>Bacteroidia</taxon>
        <taxon>Bacteroidales</taxon>
        <taxon>Porphyromonadaceae</taxon>
        <taxon>Porphyromonas</taxon>
    </lineage>
</organism>
<evidence type="ECO:0000313" key="6">
    <source>
        <dbReference type="Proteomes" id="UP000189956"/>
    </source>
</evidence>
<dbReference type="NCBIfam" id="TIGR00082">
    <property type="entry name" value="rbfA"/>
    <property type="match status" value="1"/>
</dbReference>